<dbReference type="SMART" id="SM00903">
    <property type="entry name" value="Flavin_Reduct"/>
    <property type="match status" value="1"/>
</dbReference>
<reference evidence="5 6" key="1">
    <citation type="submission" date="2017-11" db="EMBL/GenBank/DDBJ databases">
        <title>Isolation and Characterization of Family Methanocellaceae Species from Potential Methane Hydrate Area Offshore Southwestern Taiwan.</title>
        <authorList>
            <person name="Zhang W.-L."/>
            <person name="Chen W.-C."/>
            <person name="Lai M.-C."/>
            <person name="Chen S.-C."/>
        </authorList>
    </citation>
    <scope>NUCLEOTIDE SEQUENCE [LARGE SCALE GENOMIC DNA]</scope>
    <source>
        <strain evidence="5 6">CWC-04</strain>
    </source>
</reference>
<dbReference type="PANTHER" id="PTHR43567:SF1">
    <property type="entry name" value="FLAVOREDOXIN"/>
    <property type="match status" value="1"/>
</dbReference>
<sequence>MDKISIGSKPLLYPLPAVLVGSNVNGKPNYMTVAWSSIVNMAPPMVSVSIGHSRHTLKGIEENNTFSVNIPSTKQIAETDYCGIVTGAGDDKSALFESFYGKLKTAPMIKDCPMNMECKVNRTIDLGSHVLVIGEIIDILVDLDCTHNGIPDITKIDPMIFSFPQNDYFQVGKHIGKAFAAGKSIKK</sequence>
<dbReference type="InterPro" id="IPR002563">
    <property type="entry name" value="Flavin_Rdtase-like_dom"/>
</dbReference>
<evidence type="ECO:0000256" key="3">
    <source>
        <dbReference type="ARBA" id="ARBA00038054"/>
    </source>
</evidence>
<dbReference type="PANTHER" id="PTHR43567">
    <property type="entry name" value="FLAVOREDOXIN-RELATED-RELATED"/>
    <property type="match status" value="1"/>
</dbReference>
<organism evidence="5 6">
    <name type="scientific">Methanooceanicella nereidis</name>
    <dbReference type="NCBI Taxonomy" id="2052831"/>
    <lineage>
        <taxon>Archaea</taxon>
        <taxon>Methanobacteriati</taxon>
        <taxon>Methanobacteriota</taxon>
        <taxon>Stenosarchaea group</taxon>
        <taxon>Methanomicrobia</taxon>
        <taxon>Methanocellales</taxon>
        <taxon>Methanocellaceae</taxon>
        <taxon>Methanooceanicella</taxon>
    </lineage>
</organism>
<gene>
    <name evidence="5" type="ORF">CUJ83_08840</name>
</gene>
<dbReference type="InterPro" id="IPR012349">
    <property type="entry name" value="Split_barrel_FMN-bd"/>
</dbReference>
<keyword evidence="6" id="KW-1185">Reference proteome</keyword>
<protein>
    <submittedName>
        <fullName evidence="5">NADPH-flavin oxidoreductase</fullName>
    </submittedName>
</protein>
<dbReference type="RefSeq" id="WP_230741947.1">
    <property type="nucleotide sequence ID" value="NZ_PGCK01000006.1"/>
</dbReference>
<evidence type="ECO:0000313" key="6">
    <source>
        <dbReference type="Proteomes" id="UP001320159"/>
    </source>
</evidence>
<proteinExistence type="inferred from homology"/>
<evidence type="ECO:0000259" key="4">
    <source>
        <dbReference type="SMART" id="SM00903"/>
    </source>
</evidence>
<feature type="domain" description="Flavin reductase like" evidence="4">
    <location>
        <begin position="12"/>
        <end position="148"/>
    </location>
</feature>
<dbReference type="Proteomes" id="UP001320159">
    <property type="component" value="Unassembled WGS sequence"/>
</dbReference>
<evidence type="ECO:0000313" key="5">
    <source>
        <dbReference type="EMBL" id="MCD1295102.1"/>
    </source>
</evidence>
<dbReference type="InterPro" id="IPR052174">
    <property type="entry name" value="Flavoredoxin"/>
</dbReference>
<dbReference type="GO" id="GO:0010181">
    <property type="term" value="F:FMN binding"/>
    <property type="evidence" value="ECO:0007669"/>
    <property type="project" value="InterPro"/>
</dbReference>
<comment type="cofactor">
    <cofactor evidence="1">
        <name>FMN</name>
        <dbReference type="ChEBI" id="CHEBI:58210"/>
    </cofactor>
</comment>
<comment type="caution">
    <text evidence="5">The sequence shown here is derived from an EMBL/GenBank/DDBJ whole genome shotgun (WGS) entry which is preliminary data.</text>
</comment>
<dbReference type="AlphaFoldDB" id="A0AAP2RDH9"/>
<dbReference type="Gene3D" id="2.30.110.10">
    <property type="entry name" value="Electron Transport, Fmn-binding Protein, Chain A"/>
    <property type="match status" value="1"/>
</dbReference>
<evidence type="ECO:0000256" key="1">
    <source>
        <dbReference type="ARBA" id="ARBA00001917"/>
    </source>
</evidence>
<dbReference type="Pfam" id="PF01613">
    <property type="entry name" value="Flavin_Reduct"/>
    <property type="match status" value="1"/>
</dbReference>
<dbReference type="EMBL" id="PGCK01000006">
    <property type="protein sequence ID" value="MCD1295102.1"/>
    <property type="molecule type" value="Genomic_DNA"/>
</dbReference>
<dbReference type="SUPFAM" id="SSF50475">
    <property type="entry name" value="FMN-binding split barrel"/>
    <property type="match status" value="1"/>
</dbReference>
<evidence type="ECO:0000256" key="2">
    <source>
        <dbReference type="ARBA" id="ARBA00022630"/>
    </source>
</evidence>
<accession>A0AAP2RDH9</accession>
<keyword evidence="2" id="KW-0285">Flavoprotein</keyword>
<name>A0AAP2RDH9_9EURY</name>
<comment type="similarity">
    <text evidence="3">Belongs to the flavoredoxin family.</text>
</comment>